<comment type="caution">
    <text evidence="1">The sequence shown here is derived from an EMBL/GenBank/DDBJ whole genome shotgun (WGS) entry which is preliminary data.</text>
</comment>
<dbReference type="Proteomes" id="UP000007509">
    <property type="component" value="Unassembled WGS sequence"/>
</dbReference>
<name>J3CQ29_9FLAO</name>
<organism evidence="1 2">
    <name type="scientific">Chryseobacterium populi</name>
    <dbReference type="NCBI Taxonomy" id="1144316"/>
    <lineage>
        <taxon>Bacteria</taxon>
        <taxon>Pseudomonadati</taxon>
        <taxon>Bacteroidota</taxon>
        <taxon>Flavobacteriia</taxon>
        <taxon>Flavobacteriales</taxon>
        <taxon>Weeksellaceae</taxon>
        <taxon>Chryseobacterium group</taxon>
        <taxon>Chryseobacterium</taxon>
    </lineage>
</organism>
<dbReference type="EMBL" id="AKJY01000003">
    <property type="protein sequence ID" value="EJL75956.1"/>
    <property type="molecule type" value="Genomic_DNA"/>
</dbReference>
<accession>J3CQ29</accession>
<sequence>MAELQKDFLFILIKSLTTSEKRQFKLFVNRLGINVDAKFLLLFSEMDKMKEYDENIVIEKKISTKQQLSNLKAHLYKQILVSLRMNPSHQNYRIQLREQLDFANILYQKGLYKQALKILDKTKQTALELDEKSIASEIIDLEKVIESQFITRSIEGRADELIRQSKAISKQNQYTTDLSNLSLKLYSEMLTHGYVKNDEDRQKILEIFNTQIRNIKPVKLNFTEKLWYYKAHVWKNQLFQDYKYTLKYAYLWVDLFHQNPEMIFSHPVWYIKGNTYLLKILFLYGNIDVLEKHFKNFNDTVSSQNFAQNENLQSLIFLTYSNTLMNIHFIKGEFFTGTKLIPEIELKMEKLRDKIDEHHFMILYLKMAAMLFGSKKYRESIHYSMKIIESKGNVQEDLLFHTRILILMSKHESGNDEDYDEFIKATLKFALKMKKPEAFHFESIDFFKNLNNLVLSKRQEAFEAFDQKLELFSKNEYYRRSLLYIDIHGWVKSKVQHVDVIEIIKQKVKYKRK</sequence>
<evidence type="ECO:0000313" key="2">
    <source>
        <dbReference type="Proteomes" id="UP000007509"/>
    </source>
</evidence>
<proteinExistence type="predicted"/>
<dbReference type="PATRIC" id="fig|1144316.3.peg.359"/>
<evidence type="ECO:0000313" key="1">
    <source>
        <dbReference type="EMBL" id="EJL75956.1"/>
    </source>
</evidence>
<keyword evidence="2" id="KW-1185">Reference proteome</keyword>
<gene>
    <name evidence="1" type="ORF">PMI13_00352</name>
</gene>
<reference evidence="1 2" key="1">
    <citation type="journal article" date="2012" name="J. Bacteriol.">
        <title>Twenty-one genome sequences from Pseudomonas species and 19 genome sequences from diverse bacteria isolated from the rhizosphere and endosphere of Populus deltoides.</title>
        <authorList>
            <person name="Brown S.D."/>
            <person name="Utturkar S.M."/>
            <person name="Klingeman D.M."/>
            <person name="Johnson C.M."/>
            <person name="Martin S.L."/>
            <person name="Land M.L."/>
            <person name="Lu T.Y."/>
            <person name="Schadt C.W."/>
            <person name="Doktycz M.J."/>
            <person name="Pelletier D.A."/>
        </authorList>
    </citation>
    <scope>NUCLEOTIDE SEQUENCE [LARGE SCALE GENOMIC DNA]</scope>
    <source>
        <strain evidence="1 2">CF314</strain>
    </source>
</reference>
<dbReference type="AlphaFoldDB" id="J3CQ29"/>
<protein>
    <submittedName>
        <fullName evidence="1">Uncharacterized protein</fullName>
    </submittedName>
</protein>
<dbReference type="OrthoDB" id="714416at2"/>
<dbReference type="RefSeq" id="WP_007840000.1">
    <property type="nucleotide sequence ID" value="NZ_AKJY01000003.1"/>
</dbReference>